<evidence type="ECO:0000256" key="7">
    <source>
        <dbReference type="ARBA" id="ARBA00047989"/>
    </source>
</evidence>
<keyword evidence="6" id="KW-0862">Zinc</keyword>
<dbReference type="NCBIfam" id="TIGR00726">
    <property type="entry name" value="peptidoglycan editing factor PgeF"/>
    <property type="match status" value="1"/>
</dbReference>
<gene>
    <name evidence="11" type="primary">pgeF</name>
    <name evidence="11" type="ORF">EVB02_02395</name>
</gene>
<evidence type="ECO:0000256" key="5">
    <source>
        <dbReference type="ARBA" id="ARBA00022801"/>
    </source>
</evidence>
<proteinExistence type="inferred from homology"/>
<evidence type="ECO:0000256" key="10">
    <source>
        <dbReference type="RuleBase" id="RU361274"/>
    </source>
</evidence>
<dbReference type="InterPro" id="IPR038371">
    <property type="entry name" value="Cu_polyphenol_OxRdtase_sf"/>
</dbReference>
<evidence type="ECO:0000313" key="11">
    <source>
        <dbReference type="EMBL" id="RZO06613.1"/>
    </source>
</evidence>
<evidence type="ECO:0000256" key="2">
    <source>
        <dbReference type="ARBA" id="ARBA00007353"/>
    </source>
</evidence>
<dbReference type="SUPFAM" id="SSF64438">
    <property type="entry name" value="CNF1/YfiH-like putative cysteine hydrolases"/>
    <property type="match status" value="1"/>
</dbReference>
<name>A0A520LLX4_9GAMM</name>
<evidence type="ECO:0000256" key="1">
    <source>
        <dbReference type="ARBA" id="ARBA00000553"/>
    </source>
</evidence>
<dbReference type="CDD" id="cd16833">
    <property type="entry name" value="YfiH"/>
    <property type="match status" value="1"/>
</dbReference>
<dbReference type="Pfam" id="PF02578">
    <property type="entry name" value="Cu-oxidase_4"/>
    <property type="match status" value="1"/>
</dbReference>
<dbReference type="InterPro" id="IPR011324">
    <property type="entry name" value="Cytotoxic_necrot_fac-like_cat"/>
</dbReference>
<comment type="catalytic activity">
    <reaction evidence="7">
        <text>adenosine + H2O + H(+) = inosine + NH4(+)</text>
        <dbReference type="Rhea" id="RHEA:24408"/>
        <dbReference type="ChEBI" id="CHEBI:15377"/>
        <dbReference type="ChEBI" id="CHEBI:15378"/>
        <dbReference type="ChEBI" id="CHEBI:16335"/>
        <dbReference type="ChEBI" id="CHEBI:17596"/>
        <dbReference type="ChEBI" id="CHEBI:28938"/>
        <dbReference type="EC" id="3.5.4.4"/>
    </reaction>
    <physiologicalReaction direction="left-to-right" evidence="7">
        <dbReference type="Rhea" id="RHEA:24409"/>
    </physiologicalReaction>
</comment>
<dbReference type="InterPro" id="IPR003730">
    <property type="entry name" value="Cu_polyphenol_OxRdtase"/>
</dbReference>
<keyword evidence="3" id="KW-0808">Transferase</keyword>
<dbReference type="EMBL" id="SHBO01000022">
    <property type="protein sequence ID" value="RZO06613.1"/>
    <property type="molecule type" value="Genomic_DNA"/>
</dbReference>
<sequence length="253" mass="28531">MRAKKHNFFVPQWPCPSSVKCVITYRFGGASKEPYKSNNLATHVGDKSEAVIANRESLKEKLALPGDPIWLNQIHGVEIIEVEDGYQISDGDGFYCRKKGFPCGILTADCLPILVCNTLGTEIAAIHAGWRGLSNRIIKNLLKMFHAPADQLLVYLGPAIGLDNFEVGSEVREHFLANSENCEHRKQIDNAFYPSKGQKLKADLYELARADFRIGGVKRMFGGEFCSFKEKDHFYSYRRDKITGRNATLIWLE</sequence>
<keyword evidence="4" id="KW-0479">Metal-binding</keyword>
<dbReference type="AlphaFoldDB" id="A0A520LLX4"/>
<dbReference type="GO" id="GO:0005507">
    <property type="term" value="F:copper ion binding"/>
    <property type="evidence" value="ECO:0007669"/>
    <property type="project" value="TreeGrafter"/>
</dbReference>
<evidence type="ECO:0000256" key="4">
    <source>
        <dbReference type="ARBA" id="ARBA00022723"/>
    </source>
</evidence>
<dbReference type="Gene3D" id="3.60.140.10">
    <property type="entry name" value="CNF1/YfiH-like putative cysteine hydrolases"/>
    <property type="match status" value="1"/>
</dbReference>
<dbReference type="Proteomes" id="UP000318148">
    <property type="component" value="Unassembled WGS sequence"/>
</dbReference>
<dbReference type="PANTHER" id="PTHR30616:SF2">
    <property type="entry name" value="PURINE NUCLEOSIDE PHOSPHORYLASE LACC1"/>
    <property type="match status" value="1"/>
</dbReference>
<dbReference type="GO" id="GO:0017061">
    <property type="term" value="F:S-methyl-5-thioadenosine phosphorylase activity"/>
    <property type="evidence" value="ECO:0007669"/>
    <property type="project" value="UniProtKB-EC"/>
</dbReference>
<comment type="caution">
    <text evidence="11">The sequence shown here is derived from an EMBL/GenBank/DDBJ whole genome shotgun (WGS) entry which is preliminary data.</text>
</comment>
<comment type="catalytic activity">
    <reaction evidence="8">
        <text>adenosine + phosphate = alpha-D-ribose 1-phosphate + adenine</text>
        <dbReference type="Rhea" id="RHEA:27642"/>
        <dbReference type="ChEBI" id="CHEBI:16335"/>
        <dbReference type="ChEBI" id="CHEBI:16708"/>
        <dbReference type="ChEBI" id="CHEBI:43474"/>
        <dbReference type="ChEBI" id="CHEBI:57720"/>
        <dbReference type="EC" id="2.4.2.1"/>
    </reaction>
    <physiologicalReaction direction="left-to-right" evidence="8">
        <dbReference type="Rhea" id="RHEA:27643"/>
    </physiologicalReaction>
</comment>
<accession>A0A520LLX4</accession>
<reference evidence="11 12" key="1">
    <citation type="submission" date="2019-02" db="EMBL/GenBank/DDBJ databases">
        <title>Prokaryotic population dynamics and viral predation in marine succession experiment using metagenomics: the confinement effect.</title>
        <authorList>
            <person name="Haro-Moreno J.M."/>
            <person name="Rodriguez-Valera F."/>
            <person name="Lopez-Perez M."/>
        </authorList>
    </citation>
    <scope>NUCLEOTIDE SEQUENCE [LARGE SCALE GENOMIC DNA]</scope>
    <source>
        <strain evidence="11">MED-G169</strain>
    </source>
</reference>
<protein>
    <recommendedName>
        <fullName evidence="10">Purine nucleoside phosphorylase</fullName>
    </recommendedName>
</protein>
<keyword evidence="5" id="KW-0378">Hydrolase</keyword>
<evidence type="ECO:0000256" key="3">
    <source>
        <dbReference type="ARBA" id="ARBA00022679"/>
    </source>
</evidence>
<evidence type="ECO:0000256" key="6">
    <source>
        <dbReference type="ARBA" id="ARBA00022833"/>
    </source>
</evidence>
<comment type="catalytic activity">
    <reaction evidence="9">
        <text>S-methyl-5'-thioadenosine + phosphate = 5-(methylsulfanyl)-alpha-D-ribose 1-phosphate + adenine</text>
        <dbReference type="Rhea" id="RHEA:11852"/>
        <dbReference type="ChEBI" id="CHEBI:16708"/>
        <dbReference type="ChEBI" id="CHEBI:17509"/>
        <dbReference type="ChEBI" id="CHEBI:43474"/>
        <dbReference type="ChEBI" id="CHEBI:58533"/>
        <dbReference type="EC" id="2.4.2.28"/>
    </reaction>
    <physiologicalReaction direction="left-to-right" evidence="9">
        <dbReference type="Rhea" id="RHEA:11853"/>
    </physiologicalReaction>
</comment>
<dbReference type="GO" id="GO:0016787">
    <property type="term" value="F:hydrolase activity"/>
    <property type="evidence" value="ECO:0007669"/>
    <property type="project" value="UniProtKB-KW"/>
</dbReference>
<dbReference type="PANTHER" id="PTHR30616">
    <property type="entry name" value="UNCHARACTERIZED PROTEIN YFIH"/>
    <property type="match status" value="1"/>
</dbReference>
<evidence type="ECO:0000313" key="12">
    <source>
        <dbReference type="Proteomes" id="UP000318148"/>
    </source>
</evidence>
<evidence type="ECO:0000256" key="8">
    <source>
        <dbReference type="ARBA" id="ARBA00048968"/>
    </source>
</evidence>
<evidence type="ECO:0000256" key="9">
    <source>
        <dbReference type="ARBA" id="ARBA00049893"/>
    </source>
</evidence>
<comment type="similarity">
    <text evidence="2 10">Belongs to the purine nucleoside phosphorylase YfiH/LACC1 family.</text>
</comment>
<organism evidence="11 12">
    <name type="scientific">SAR92 clade bacterium</name>
    <dbReference type="NCBI Taxonomy" id="2315479"/>
    <lineage>
        <taxon>Bacteria</taxon>
        <taxon>Pseudomonadati</taxon>
        <taxon>Pseudomonadota</taxon>
        <taxon>Gammaproteobacteria</taxon>
        <taxon>Cellvibrionales</taxon>
        <taxon>Porticoccaceae</taxon>
        <taxon>SAR92 clade</taxon>
    </lineage>
</organism>
<comment type="catalytic activity">
    <reaction evidence="1">
        <text>inosine + phosphate = alpha-D-ribose 1-phosphate + hypoxanthine</text>
        <dbReference type="Rhea" id="RHEA:27646"/>
        <dbReference type="ChEBI" id="CHEBI:17368"/>
        <dbReference type="ChEBI" id="CHEBI:17596"/>
        <dbReference type="ChEBI" id="CHEBI:43474"/>
        <dbReference type="ChEBI" id="CHEBI:57720"/>
        <dbReference type="EC" id="2.4.2.1"/>
    </reaction>
    <physiologicalReaction direction="left-to-right" evidence="1">
        <dbReference type="Rhea" id="RHEA:27647"/>
    </physiologicalReaction>
</comment>